<proteinExistence type="predicted"/>
<accession>A0A4P2QCD8</accession>
<name>A0A4P2QCD8_SORCE</name>
<organism evidence="1 2">
    <name type="scientific">Sorangium cellulosum</name>
    <name type="common">Polyangium cellulosum</name>
    <dbReference type="NCBI Taxonomy" id="56"/>
    <lineage>
        <taxon>Bacteria</taxon>
        <taxon>Pseudomonadati</taxon>
        <taxon>Myxococcota</taxon>
        <taxon>Polyangia</taxon>
        <taxon>Polyangiales</taxon>
        <taxon>Polyangiaceae</taxon>
        <taxon>Sorangium</taxon>
    </lineage>
</organism>
<dbReference type="Proteomes" id="UP000295781">
    <property type="component" value="Chromosome"/>
</dbReference>
<dbReference type="EMBL" id="CP012670">
    <property type="protein sequence ID" value="AUX27414.1"/>
    <property type="molecule type" value="Genomic_DNA"/>
</dbReference>
<gene>
    <name evidence="1" type="ORF">SOCEGT47_080030</name>
</gene>
<sequence>MNTRHHPMGRALQAGAGLAVLAAFAHMIGCLSADPAGEPGRRAGASIGEGAEAVTAGIYRCASGRRGEGSLVVHPNGTCVQYTSNLAGASGQYCDDDGCLACRDLSRRIGCLLISRHGEPLGLAPGTRLYRCTVAGGTMNGTLVIRPDATCTSYDIRLAGASDEHCPEGVCPSCWALGRDLGCHMTP</sequence>
<dbReference type="AlphaFoldDB" id="A0A4P2QCD8"/>
<protein>
    <submittedName>
        <fullName evidence="1">Uncharacterized protein</fullName>
    </submittedName>
</protein>
<evidence type="ECO:0000313" key="2">
    <source>
        <dbReference type="Proteomes" id="UP000295781"/>
    </source>
</evidence>
<evidence type="ECO:0000313" key="1">
    <source>
        <dbReference type="EMBL" id="AUX27414.1"/>
    </source>
</evidence>
<reference evidence="1 2" key="1">
    <citation type="submission" date="2015-09" db="EMBL/GenBank/DDBJ databases">
        <title>Sorangium comparison.</title>
        <authorList>
            <person name="Zaburannyi N."/>
            <person name="Bunk B."/>
            <person name="Overmann J."/>
            <person name="Mueller R."/>
        </authorList>
    </citation>
    <scope>NUCLEOTIDE SEQUENCE [LARGE SCALE GENOMIC DNA]</scope>
    <source>
        <strain evidence="1 2">So ceGT47</strain>
    </source>
</reference>